<feature type="domain" description="ERAP1-like C-terminal" evidence="10">
    <location>
        <begin position="619"/>
        <end position="924"/>
    </location>
</feature>
<sequence length="983" mass="113980">MGCTIKQSIIFTCLTLLVISFFAILNVWSCKGVTGFITLWKRNIFTAVENPNDMIETDFQKTDQSPLLNIQRITQPSNHTGRLPKHLKPLLYDISLDLSQDEPFFTGISSIKFVCLNETNQIMFHGGNFSLVKLDIRNETQNGTLLSYKDISYMENTQMFIVQLNDNLKKNSTYYLHVVYKAEYSTNLAGIQKNIYFDEGVQKEMISIYSKPTYARTVFPCFDEPSFKARFRLHITHQANTTAVSNTPIERSYVLQSDWSKRTTVFTLTPYLCTYLVSFSINNHAFKETTTNNGLKIRLFSKQEEQKKIVKSLKTVVKTLDFLESAFNVSLGLTKLDIVADPNYKMTPMSSYGLLVFRSALLVFDERCTTVEYERTGTIEIAQRIAQLWFGNMVTFDWWNDVWLSESFSNYFGIFAIDSLDDQTFAREGELTKGRLSSMDYDDRRSAHPLIVHEDDIQNTFQIDDLFDLITFNKGVAVVEMMSNFIGQKEFLNGITSFLEENAYNENGVTTKDLWKAFEQVNQIKQGENNSLGIGSLMYSWTHKPNYPIVTLKRVNNSMFKLTQGSIINVELSTKNQSVTNETLWNIPFTYITDQNKTSTLVWLSKKETILNFPYDVTWLKSNVGMVGYYVTNYDDVTWNALIDQLKQNKEVFDAADRATLLNDAFTLANKRSIDPLIALRLSEFIKYEMDYLPIKMFQAKYQSLMDLFDPILMEKYLKFTWKIQSHLVIPEFINDRSNQSEVPHKTRTQRMETFKIALKQNVSGEMYERVKNVFENIYTNQSGIGLSPENRLLALYYGFEAENVDHYNFLWRLFRTSPIDTDRRILMKAFPRFKQLVNSTLANAFNTSIVSVQDTGSTLAQLTAAGSLTSVWQYIKTHYTFFEKRYSNSHDLSKLLIFIMGRFNTEEMLNEAQKFLDSHPLGGVHCTWTEKYIIETIQHNKYYSTNQTKIKTDEKRNIEAWLDSRITNNGLFERKTYTRMTG</sequence>
<dbReference type="InterPro" id="IPR014782">
    <property type="entry name" value="Peptidase_M1_dom"/>
</dbReference>
<keyword evidence="3 7" id="KW-0479">Metal-binding</keyword>
<protein>
    <recommendedName>
        <fullName evidence="8">Aminopeptidase</fullName>
        <ecNumber evidence="8">3.4.11.-</ecNumber>
    </recommendedName>
</protein>
<evidence type="ECO:0000256" key="3">
    <source>
        <dbReference type="ARBA" id="ARBA00022723"/>
    </source>
</evidence>
<organism evidence="12 13">
    <name type="scientific">Clytia hemisphaerica</name>
    <dbReference type="NCBI Taxonomy" id="252671"/>
    <lineage>
        <taxon>Eukaryota</taxon>
        <taxon>Metazoa</taxon>
        <taxon>Cnidaria</taxon>
        <taxon>Hydrozoa</taxon>
        <taxon>Hydroidolina</taxon>
        <taxon>Leptothecata</taxon>
        <taxon>Obeliida</taxon>
        <taxon>Clytiidae</taxon>
        <taxon>Clytia</taxon>
    </lineage>
</organism>
<dbReference type="EC" id="3.4.11.-" evidence="8"/>
<dbReference type="PANTHER" id="PTHR11533:SF21">
    <property type="entry name" value="AMINOPEPTIDASE"/>
    <property type="match status" value="1"/>
</dbReference>
<dbReference type="CDD" id="cd09601">
    <property type="entry name" value="M1_APN-Q_like"/>
    <property type="match status" value="1"/>
</dbReference>
<dbReference type="GO" id="GO:0042277">
    <property type="term" value="F:peptide binding"/>
    <property type="evidence" value="ECO:0007669"/>
    <property type="project" value="TreeGrafter"/>
</dbReference>
<feature type="binding site" evidence="7">
    <location>
        <position position="406"/>
    </location>
    <ligand>
        <name>Zn(2+)</name>
        <dbReference type="ChEBI" id="CHEBI:29105"/>
        <note>catalytic</note>
    </ligand>
</feature>
<dbReference type="InterPro" id="IPR050344">
    <property type="entry name" value="Peptidase_M1_aminopeptidases"/>
</dbReference>
<evidence type="ECO:0000259" key="10">
    <source>
        <dbReference type="Pfam" id="PF11838"/>
    </source>
</evidence>
<dbReference type="InterPro" id="IPR027268">
    <property type="entry name" value="Peptidase_M4/M1_CTD_sf"/>
</dbReference>
<evidence type="ECO:0000256" key="7">
    <source>
        <dbReference type="PIRSR" id="PIRSR634016-3"/>
    </source>
</evidence>
<dbReference type="SUPFAM" id="SSF55486">
    <property type="entry name" value="Metalloproteases ('zincins'), catalytic domain"/>
    <property type="match status" value="1"/>
</dbReference>
<keyword evidence="8" id="KW-0031">Aminopeptidase</keyword>
<evidence type="ECO:0000256" key="6">
    <source>
        <dbReference type="ARBA" id="ARBA00023049"/>
    </source>
</evidence>
<dbReference type="GO" id="GO:0005737">
    <property type="term" value="C:cytoplasm"/>
    <property type="evidence" value="ECO:0007669"/>
    <property type="project" value="TreeGrafter"/>
</dbReference>
<dbReference type="GO" id="GO:0070006">
    <property type="term" value="F:metalloaminopeptidase activity"/>
    <property type="evidence" value="ECO:0007669"/>
    <property type="project" value="TreeGrafter"/>
</dbReference>
<dbReference type="GeneID" id="136800367"/>
<evidence type="ECO:0000256" key="4">
    <source>
        <dbReference type="ARBA" id="ARBA00022801"/>
    </source>
</evidence>
<dbReference type="GO" id="GO:0006508">
    <property type="term" value="P:proteolysis"/>
    <property type="evidence" value="ECO:0007669"/>
    <property type="project" value="UniProtKB-KW"/>
</dbReference>
<keyword evidence="8" id="KW-0472">Membrane</keyword>
<dbReference type="RefSeq" id="XP_066913104.1">
    <property type="nucleotide sequence ID" value="XM_067057003.1"/>
</dbReference>
<dbReference type="PANTHER" id="PTHR11533">
    <property type="entry name" value="PROTEASE M1 ZINC METALLOPROTEASE"/>
    <property type="match status" value="1"/>
</dbReference>
<dbReference type="GO" id="GO:0043171">
    <property type="term" value="P:peptide catabolic process"/>
    <property type="evidence" value="ECO:0007669"/>
    <property type="project" value="TreeGrafter"/>
</dbReference>
<dbReference type="GO" id="GO:0005615">
    <property type="term" value="C:extracellular space"/>
    <property type="evidence" value="ECO:0007669"/>
    <property type="project" value="TreeGrafter"/>
</dbReference>
<keyword evidence="6 8" id="KW-0482">Metalloprotease</keyword>
<comment type="cofactor">
    <cofactor evidence="7 8">
        <name>Zn(2+)</name>
        <dbReference type="ChEBI" id="CHEBI:29105"/>
    </cofactor>
    <text evidence="7 8">Binds 1 zinc ion per subunit.</text>
</comment>
<accession>A0A7M5V7B3</accession>
<evidence type="ECO:0000256" key="5">
    <source>
        <dbReference type="ARBA" id="ARBA00022833"/>
    </source>
</evidence>
<reference evidence="12" key="1">
    <citation type="submission" date="2021-01" db="UniProtKB">
        <authorList>
            <consortium name="EnsemblMetazoa"/>
        </authorList>
    </citation>
    <scope>IDENTIFICATION</scope>
</reference>
<feature type="transmembrane region" description="Helical" evidence="8">
    <location>
        <begin position="9"/>
        <end position="28"/>
    </location>
</feature>
<keyword evidence="8" id="KW-1133">Transmembrane helix</keyword>
<keyword evidence="4 8" id="KW-0378">Hydrolase</keyword>
<dbReference type="SUPFAM" id="SSF63737">
    <property type="entry name" value="Leukotriene A4 hydrolase N-terminal domain"/>
    <property type="match status" value="1"/>
</dbReference>
<name>A0A7M5V7B3_9CNID</name>
<dbReference type="Gene3D" id="1.10.390.10">
    <property type="entry name" value="Neutral Protease Domain 2"/>
    <property type="match status" value="1"/>
</dbReference>
<dbReference type="GO" id="GO:0008270">
    <property type="term" value="F:zinc ion binding"/>
    <property type="evidence" value="ECO:0007669"/>
    <property type="project" value="UniProtKB-UniRule"/>
</dbReference>
<dbReference type="EnsemblMetazoa" id="CLYHEMT012727.1">
    <property type="protein sequence ID" value="CLYHEMP012727.1"/>
    <property type="gene ID" value="CLYHEMG012727"/>
</dbReference>
<feature type="domain" description="Aminopeptidase N-like N-terminal" evidence="11">
    <location>
        <begin position="88"/>
        <end position="276"/>
    </location>
</feature>
<evidence type="ECO:0000256" key="8">
    <source>
        <dbReference type="RuleBase" id="RU364040"/>
    </source>
</evidence>
<comment type="similarity">
    <text evidence="1 8">Belongs to the peptidase M1 family.</text>
</comment>
<dbReference type="Pfam" id="PF17900">
    <property type="entry name" value="Peptidase_M1_N"/>
    <property type="match status" value="1"/>
</dbReference>
<dbReference type="InterPro" id="IPR024571">
    <property type="entry name" value="ERAP1-like_C_dom"/>
</dbReference>
<feature type="domain" description="Peptidase M1 membrane alanine aminopeptidase" evidence="9">
    <location>
        <begin position="313"/>
        <end position="541"/>
    </location>
</feature>
<dbReference type="InterPro" id="IPR042097">
    <property type="entry name" value="Aminopeptidase_N-like_N_sf"/>
</dbReference>
<dbReference type="GO" id="GO:0016020">
    <property type="term" value="C:membrane"/>
    <property type="evidence" value="ECO:0007669"/>
    <property type="project" value="TreeGrafter"/>
</dbReference>
<dbReference type="InterPro" id="IPR045357">
    <property type="entry name" value="Aminopeptidase_N-like_N"/>
</dbReference>
<keyword evidence="2 8" id="KW-0645">Protease</keyword>
<keyword evidence="13" id="KW-1185">Reference proteome</keyword>
<evidence type="ECO:0000313" key="12">
    <source>
        <dbReference type="EnsemblMetazoa" id="CLYHEMP012727.1"/>
    </source>
</evidence>
<dbReference type="Pfam" id="PF11838">
    <property type="entry name" value="ERAP1_C"/>
    <property type="match status" value="1"/>
</dbReference>
<evidence type="ECO:0000256" key="2">
    <source>
        <dbReference type="ARBA" id="ARBA00022670"/>
    </source>
</evidence>
<dbReference type="Proteomes" id="UP000594262">
    <property type="component" value="Unplaced"/>
</dbReference>
<dbReference type="InterPro" id="IPR001930">
    <property type="entry name" value="Peptidase_M1"/>
</dbReference>
<keyword evidence="8" id="KW-0812">Transmembrane</keyword>
<dbReference type="InterPro" id="IPR034016">
    <property type="entry name" value="M1_APN-typ"/>
</dbReference>
<evidence type="ECO:0000313" key="13">
    <source>
        <dbReference type="Proteomes" id="UP000594262"/>
    </source>
</evidence>
<evidence type="ECO:0000256" key="1">
    <source>
        <dbReference type="ARBA" id="ARBA00010136"/>
    </source>
</evidence>
<keyword evidence="5 7" id="KW-0862">Zinc</keyword>
<dbReference type="AlphaFoldDB" id="A0A7M5V7B3"/>
<evidence type="ECO:0000259" key="9">
    <source>
        <dbReference type="Pfam" id="PF01433"/>
    </source>
</evidence>
<dbReference type="Gene3D" id="2.60.40.1910">
    <property type="match status" value="1"/>
</dbReference>
<dbReference type="Gene3D" id="2.60.40.1730">
    <property type="entry name" value="tricorn interacting facor f3 domain"/>
    <property type="match status" value="1"/>
</dbReference>
<dbReference type="Gene3D" id="1.25.50.20">
    <property type="match status" value="1"/>
</dbReference>
<dbReference type="OrthoDB" id="10031169at2759"/>
<proteinExistence type="inferred from homology"/>
<dbReference type="PRINTS" id="PR00756">
    <property type="entry name" value="ALADIPTASE"/>
</dbReference>
<dbReference type="Pfam" id="PF01433">
    <property type="entry name" value="Peptidase_M1"/>
    <property type="match status" value="1"/>
</dbReference>
<evidence type="ECO:0000259" key="11">
    <source>
        <dbReference type="Pfam" id="PF17900"/>
    </source>
</evidence>